<feature type="transmembrane region" description="Helical" evidence="9">
    <location>
        <begin position="205"/>
        <end position="227"/>
    </location>
</feature>
<feature type="transmembrane region" description="Helical" evidence="9">
    <location>
        <begin position="375"/>
        <end position="397"/>
    </location>
</feature>
<dbReference type="GO" id="GO:0006835">
    <property type="term" value="P:dicarboxylic acid transport"/>
    <property type="evidence" value="ECO:0007669"/>
    <property type="project" value="UniProtKB-ARBA"/>
</dbReference>
<evidence type="ECO:0000256" key="6">
    <source>
        <dbReference type="ARBA" id="ARBA00022989"/>
    </source>
</evidence>
<feature type="region of interest" description="Disordered" evidence="8">
    <location>
        <begin position="451"/>
        <end position="490"/>
    </location>
</feature>
<dbReference type="EMBL" id="QWKH01000034">
    <property type="protein sequence ID" value="NBI34573.1"/>
    <property type="molecule type" value="Genomic_DNA"/>
</dbReference>
<dbReference type="SUPFAM" id="SSF118215">
    <property type="entry name" value="Proton glutamate symport protein"/>
    <property type="match status" value="1"/>
</dbReference>
<keyword evidence="2" id="KW-0813">Transport</keyword>
<keyword evidence="7 9" id="KW-0472">Membrane</keyword>
<evidence type="ECO:0000256" key="2">
    <source>
        <dbReference type="ARBA" id="ARBA00022448"/>
    </source>
</evidence>
<feature type="transmembrane region" description="Helical" evidence="9">
    <location>
        <begin position="247"/>
        <end position="266"/>
    </location>
</feature>
<dbReference type="FunFam" id="1.10.3860.10:FF:000001">
    <property type="entry name" value="C4-dicarboxylate transport protein"/>
    <property type="match status" value="1"/>
</dbReference>
<evidence type="ECO:0000256" key="7">
    <source>
        <dbReference type="ARBA" id="ARBA00023136"/>
    </source>
</evidence>
<keyword evidence="4 9" id="KW-0812">Transmembrane</keyword>
<accession>A0A7C9KBG8</accession>
<sequence length="490" mass="51647">MTATTAPSPSRSSKNEPRKSAGLTTWILASLVAGIVVGLGLSFIAPAGSAVNNILVENVFYVLGQWFIRLMQMIVVPLVFCSIVCGAASMSNPKLLGKVGAGTIVMYLCTTALAVIIAIALAQVMQPGVGLDMASIVRVDPTATTTDQTIAQMLINIVPTNIVAAMNGGTMLQIIFFALVLGFILGRLGSKVATVNRFFTQFNAVMMYMIGLILKVAPIGIFCLIARTFCNLGLDGIMPMVKFIATVYLGLFIQLLVVYMLLLFLFTRLNPFHFLKKMVPVMLFAFSTSSSNATIPLNMDTLEKKVGVDQRITSFTIPLGATINMDGTAIMQGVAVIFIAQAFGIDLSFAALATVVLTAVSASIGTAGVPGVGTIMLAMVFESVGLPAEGVAMIMGVDRILDMGRTAINVTGDAVVTTCIGKLAGMLNVSVFKGDEPLSLTEIEDEIAHAGEGDGGEMPVGYSDFTAHGEPTEIGESGNPDKYADLDIPR</sequence>
<dbReference type="PANTHER" id="PTHR11958:SF63">
    <property type="entry name" value="AMINO ACID TRANSPORTER"/>
    <property type="match status" value="1"/>
</dbReference>
<dbReference type="PRINTS" id="PR00173">
    <property type="entry name" value="EDTRNSPORT"/>
</dbReference>
<comment type="subcellular location">
    <subcellularLocation>
        <location evidence="1">Cell membrane</location>
        <topology evidence="1">Multi-pass membrane protein</topology>
    </subcellularLocation>
</comment>
<feature type="transmembrane region" description="Helical" evidence="9">
    <location>
        <begin position="21"/>
        <end position="46"/>
    </location>
</feature>
<dbReference type="InterPro" id="IPR001991">
    <property type="entry name" value="Na-dicarboxylate_symporter"/>
</dbReference>
<dbReference type="InterPro" id="IPR050746">
    <property type="entry name" value="DAACS"/>
</dbReference>
<dbReference type="Gene3D" id="1.10.3860.10">
    <property type="entry name" value="Sodium:dicarboxylate symporter"/>
    <property type="match status" value="1"/>
</dbReference>
<keyword evidence="6 9" id="KW-1133">Transmembrane helix</keyword>
<dbReference type="InterPro" id="IPR036458">
    <property type="entry name" value="Na:dicarbo_symporter_sf"/>
</dbReference>
<evidence type="ECO:0000256" key="5">
    <source>
        <dbReference type="ARBA" id="ARBA00022847"/>
    </source>
</evidence>
<dbReference type="GO" id="GO:0015293">
    <property type="term" value="F:symporter activity"/>
    <property type="evidence" value="ECO:0007669"/>
    <property type="project" value="UniProtKB-KW"/>
</dbReference>
<protein>
    <submittedName>
        <fullName evidence="10">Dicarboxylate/amino acid:cation symporter</fullName>
    </submittedName>
</protein>
<evidence type="ECO:0000256" key="8">
    <source>
        <dbReference type="SAM" id="MobiDB-lite"/>
    </source>
</evidence>
<dbReference type="PANTHER" id="PTHR11958">
    <property type="entry name" value="SODIUM/DICARBOXYLATE SYMPORTER-RELATED"/>
    <property type="match status" value="1"/>
</dbReference>
<dbReference type="AlphaFoldDB" id="A0A7C9KBG8"/>
<evidence type="ECO:0000256" key="1">
    <source>
        <dbReference type="ARBA" id="ARBA00004651"/>
    </source>
</evidence>
<reference evidence="10" key="1">
    <citation type="submission" date="2018-08" db="EMBL/GenBank/DDBJ databases">
        <title>Murine metabolic-syndrome-specific gut microbial biobank.</title>
        <authorList>
            <person name="Liu C."/>
        </authorList>
    </citation>
    <scope>NUCLEOTIDE SEQUENCE [LARGE SCALE GENOMIC DNA]</scope>
    <source>
        <strain evidence="10">Z82</strain>
    </source>
</reference>
<evidence type="ECO:0000313" key="10">
    <source>
        <dbReference type="EMBL" id="NBI34573.1"/>
    </source>
</evidence>
<dbReference type="GO" id="GO:0005886">
    <property type="term" value="C:plasma membrane"/>
    <property type="evidence" value="ECO:0007669"/>
    <property type="project" value="UniProtKB-SubCell"/>
</dbReference>
<evidence type="ECO:0000256" key="4">
    <source>
        <dbReference type="ARBA" id="ARBA00022692"/>
    </source>
</evidence>
<keyword evidence="5" id="KW-0769">Symport</keyword>
<evidence type="ECO:0000256" key="9">
    <source>
        <dbReference type="SAM" id="Phobius"/>
    </source>
</evidence>
<gene>
    <name evidence="10" type="ORF">D1639_05925</name>
</gene>
<proteinExistence type="predicted"/>
<dbReference type="Pfam" id="PF00375">
    <property type="entry name" value="SDF"/>
    <property type="match status" value="1"/>
</dbReference>
<comment type="caution">
    <text evidence="10">The sequence shown here is derived from an EMBL/GenBank/DDBJ whole genome shotgun (WGS) entry which is preliminary data.</text>
</comment>
<feature type="transmembrane region" description="Helical" evidence="9">
    <location>
        <begin position="99"/>
        <end position="125"/>
    </location>
</feature>
<evidence type="ECO:0000256" key="3">
    <source>
        <dbReference type="ARBA" id="ARBA00022475"/>
    </source>
</evidence>
<keyword evidence="3" id="KW-1003">Cell membrane</keyword>
<name>A0A7C9KBG8_9BACT</name>
<feature type="transmembrane region" description="Helical" evidence="9">
    <location>
        <begin position="66"/>
        <end position="87"/>
    </location>
</feature>
<feature type="transmembrane region" description="Helical" evidence="9">
    <location>
        <begin position="162"/>
        <end position="185"/>
    </location>
</feature>
<organism evidence="10">
    <name type="scientific">Muribaculaceae bacterium Z82</name>
    <dbReference type="NCBI Taxonomy" id="2304548"/>
    <lineage>
        <taxon>Bacteria</taxon>
        <taxon>Pseudomonadati</taxon>
        <taxon>Bacteroidota</taxon>
        <taxon>Bacteroidia</taxon>
        <taxon>Bacteroidales</taxon>
        <taxon>Muribaculaceae</taxon>
    </lineage>
</organism>